<sequence>MRISLALSVSLAASFAKTDAFSLARQQLRVSPSFSTQSRLMASIKEITKDGIYIVDGMPDPLPELKNTYYLLRHGQSEGNVEGVISSARSLAYSSKHGLTPLGYEQGLNSAADLLNLIKKSSLSKKKVYFYSSPFSRANQTAEACLEGMKKDENQAIVKDLELDIQQSITIDDGLMERFFGDLDATPLPTYAYVWPEDFKDVTQTGKFNVESVAAVSTRMREVVMRIEESKEHCNSDGGDIIVLTSHADVLQIMQLYASGIDNVGDFSSYRFGNGEVRLMGRAPDVLPERSPLEMPEVMPEV</sequence>
<evidence type="ECO:0000256" key="1">
    <source>
        <dbReference type="SAM" id="SignalP"/>
    </source>
</evidence>
<keyword evidence="1" id="KW-0732">Signal</keyword>
<dbReference type="EMBL" id="BLLK01000047">
    <property type="protein sequence ID" value="GFH54583.1"/>
    <property type="molecule type" value="Genomic_DNA"/>
</dbReference>
<dbReference type="PROSITE" id="PS00175">
    <property type="entry name" value="PG_MUTASE"/>
    <property type="match status" value="1"/>
</dbReference>
<reference evidence="2 3" key="1">
    <citation type="journal article" date="2021" name="Sci. Rep.">
        <title>The genome of the diatom Chaetoceros tenuissimus carries an ancient integrated fragment of an extant virus.</title>
        <authorList>
            <person name="Hongo Y."/>
            <person name="Kimura K."/>
            <person name="Takaki Y."/>
            <person name="Yoshida Y."/>
            <person name="Baba S."/>
            <person name="Kobayashi G."/>
            <person name="Nagasaki K."/>
            <person name="Hano T."/>
            <person name="Tomaru Y."/>
        </authorList>
    </citation>
    <scope>NUCLEOTIDE SEQUENCE [LARGE SCALE GENOMIC DNA]</scope>
    <source>
        <strain evidence="2 3">NIES-3715</strain>
    </source>
</reference>
<protein>
    <recommendedName>
        <fullName evidence="4">Phosphoglycerate mutase (2,3-diphosphoglycerate-dependent)</fullName>
    </recommendedName>
</protein>
<gene>
    <name evidence="2" type="ORF">CTEN210_11059</name>
</gene>
<name>A0AAD3CYX2_9STRA</name>
<dbReference type="PANTHER" id="PTHR47821">
    <property type="entry name" value="PHOSPHOGLYCERATE MUTASE FAMILY PROTEIN"/>
    <property type="match status" value="1"/>
</dbReference>
<dbReference type="SMART" id="SM00855">
    <property type="entry name" value="PGAM"/>
    <property type="match status" value="1"/>
</dbReference>
<proteinExistence type="predicted"/>
<dbReference type="InterPro" id="IPR029033">
    <property type="entry name" value="His_PPase_superfam"/>
</dbReference>
<dbReference type="GO" id="GO:0003824">
    <property type="term" value="F:catalytic activity"/>
    <property type="evidence" value="ECO:0007669"/>
    <property type="project" value="InterPro"/>
</dbReference>
<comment type="caution">
    <text evidence="2">The sequence shown here is derived from an EMBL/GenBank/DDBJ whole genome shotgun (WGS) entry which is preliminary data.</text>
</comment>
<dbReference type="AlphaFoldDB" id="A0AAD3CYX2"/>
<dbReference type="Gene3D" id="3.40.50.1240">
    <property type="entry name" value="Phosphoglycerate mutase-like"/>
    <property type="match status" value="1"/>
</dbReference>
<organism evidence="2 3">
    <name type="scientific">Chaetoceros tenuissimus</name>
    <dbReference type="NCBI Taxonomy" id="426638"/>
    <lineage>
        <taxon>Eukaryota</taxon>
        <taxon>Sar</taxon>
        <taxon>Stramenopiles</taxon>
        <taxon>Ochrophyta</taxon>
        <taxon>Bacillariophyta</taxon>
        <taxon>Coscinodiscophyceae</taxon>
        <taxon>Chaetocerotophycidae</taxon>
        <taxon>Chaetocerotales</taxon>
        <taxon>Chaetocerotaceae</taxon>
        <taxon>Chaetoceros</taxon>
    </lineage>
</organism>
<evidence type="ECO:0000313" key="3">
    <source>
        <dbReference type="Proteomes" id="UP001054902"/>
    </source>
</evidence>
<accession>A0AAD3CYX2</accession>
<feature type="signal peptide" evidence="1">
    <location>
        <begin position="1"/>
        <end position="20"/>
    </location>
</feature>
<dbReference type="SUPFAM" id="SSF53254">
    <property type="entry name" value="Phosphoglycerate mutase-like"/>
    <property type="match status" value="1"/>
</dbReference>
<dbReference type="PANTHER" id="PTHR47821:SF2">
    <property type="entry name" value="PHOSPHOGLYCERATE MUTASE FAMILY PROTEIN"/>
    <property type="match status" value="1"/>
</dbReference>
<dbReference type="InterPro" id="IPR013078">
    <property type="entry name" value="His_Pase_superF_clade-1"/>
</dbReference>
<dbReference type="Pfam" id="PF00300">
    <property type="entry name" value="His_Phos_1"/>
    <property type="match status" value="1"/>
</dbReference>
<evidence type="ECO:0008006" key="4">
    <source>
        <dbReference type="Google" id="ProtNLM"/>
    </source>
</evidence>
<dbReference type="CDD" id="cd07067">
    <property type="entry name" value="HP_PGM_like"/>
    <property type="match status" value="1"/>
</dbReference>
<dbReference type="Proteomes" id="UP001054902">
    <property type="component" value="Unassembled WGS sequence"/>
</dbReference>
<feature type="chain" id="PRO_5042124180" description="Phosphoglycerate mutase (2,3-diphosphoglycerate-dependent)" evidence="1">
    <location>
        <begin position="21"/>
        <end position="302"/>
    </location>
</feature>
<keyword evidence="3" id="KW-1185">Reference proteome</keyword>
<dbReference type="InterPro" id="IPR001345">
    <property type="entry name" value="PG/BPGM_mutase_AS"/>
</dbReference>
<evidence type="ECO:0000313" key="2">
    <source>
        <dbReference type="EMBL" id="GFH54583.1"/>
    </source>
</evidence>